<dbReference type="InParanoid" id="M3XNT2"/>
<dbReference type="AlphaFoldDB" id="M3XNT2"/>
<proteinExistence type="predicted"/>
<organism evidence="1">
    <name type="scientific">Mustela putorius furo</name>
    <name type="common">European domestic ferret</name>
    <name type="synonym">Mustela furo</name>
    <dbReference type="NCBI Taxonomy" id="9669"/>
    <lineage>
        <taxon>Eukaryota</taxon>
        <taxon>Metazoa</taxon>
        <taxon>Chordata</taxon>
        <taxon>Craniata</taxon>
        <taxon>Vertebrata</taxon>
        <taxon>Euteleostomi</taxon>
        <taxon>Mammalia</taxon>
        <taxon>Eutheria</taxon>
        <taxon>Laurasiatheria</taxon>
        <taxon>Carnivora</taxon>
        <taxon>Caniformia</taxon>
        <taxon>Musteloidea</taxon>
        <taxon>Mustelidae</taxon>
        <taxon>Mustelinae</taxon>
        <taxon>Mustela</taxon>
    </lineage>
</organism>
<reference evidence="1" key="1">
    <citation type="submission" date="2024-06" db="UniProtKB">
        <authorList>
            <consortium name="Ensembl"/>
        </authorList>
    </citation>
    <scope>IDENTIFICATION</scope>
</reference>
<dbReference type="Ensembl" id="ENSMPUT00000000746.1">
    <property type="protein sequence ID" value="ENSMPUP00000000732.1"/>
    <property type="gene ID" value="ENSMPUG00000000735.1"/>
</dbReference>
<name>M3XNT2_MUSPF</name>
<sequence>MLPQMALACSRHSGTLRWTTAIDNSACISPRIKSRLPWLLPAIPVPRAPSWTSSHLIRILLSTHAAATLTFSHFQYGGQYLWLMAHSSAPFAFPSPLHPYSQSPNWYQLSGLMNNAHPPCEVFTDSETPRGSREVFCPPLPLQELYKWRVPPLLFLCKLADTKGLVLTANEPNAL</sequence>
<dbReference type="HOGENOM" id="CLU_1532040_0_0_1"/>
<accession>M3XNT2</accession>
<evidence type="ECO:0000313" key="1">
    <source>
        <dbReference type="Ensembl" id="ENSMPUP00000000732.1"/>
    </source>
</evidence>
<protein>
    <submittedName>
        <fullName evidence="1">Uncharacterized protein</fullName>
    </submittedName>
</protein>
<dbReference type="EMBL" id="AEYP01047829">
    <property type="status" value="NOT_ANNOTATED_CDS"/>
    <property type="molecule type" value="Genomic_DNA"/>
</dbReference>